<evidence type="ECO:0000313" key="1">
    <source>
        <dbReference type="EMBL" id="RNA20903.1"/>
    </source>
</evidence>
<organism evidence="1 2">
    <name type="scientific">Brachionus plicatilis</name>
    <name type="common">Marine rotifer</name>
    <name type="synonym">Brachionus muelleri</name>
    <dbReference type="NCBI Taxonomy" id="10195"/>
    <lineage>
        <taxon>Eukaryota</taxon>
        <taxon>Metazoa</taxon>
        <taxon>Spiralia</taxon>
        <taxon>Gnathifera</taxon>
        <taxon>Rotifera</taxon>
        <taxon>Eurotatoria</taxon>
        <taxon>Monogononta</taxon>
        <taxon>Pseudotrocha</taxon>
        <taxon>Ploima</taxon>
        <taxon>Brachionidae</taxon>
        <taxon>Brachionus</taxon>
    </lineage>
</organism>
<protein>
    <submittedName>
        <fullName evidence="1">Uncharacterized protein</fullName>
    </submittedName>
</protein>
<dbReference type="AlphaFoldDB" id="A0A3M7RBD5"/>
<dbReference type="Proteomes" id="UP000276133">
    <property type="component" value="Unassembled WGS sequence"/>
</dbReference>
<comment type="caution">
    <text evidence="1">The sequence shown here is derived from an EMBL/GenBank/DDBJ whole genome shotgun (WGS) entry which is preliminary data.</text>
</comment>
<gene>
    <name evidence="1" type="ORF">BpHYR1_000839</name>
</gene>
<evidence type="ECO:0000313" key="2">
    <source>
        <dbReference type="Proteomes" id="UP000276133"/>
    </source>
</evidence>
<reference evidence="1 2" key="1">
    <citation type="journal article" date="2018" name="Sci. Rep.">
        <title>Genomic signatures of local adaptation to the degree of environmental predictability in rotifers.</title>
        <authorList>
            <person name="Franch-Gras L."/>
            <person name="Hahn C."/>
            <person name="Garcia-Roger E.M."/>
            <person name="Carmona M.J."/>
            <person name="Serra M."/>
            <person name="Gomez A."/>
        </authorList>
    </citation>
    <scope>NUCLEOTIDE SEQUENCE [LARGE SCALE GENOMIC DNA]</scope>
    <source>
        <strain evidence="1">HYR1</strain>
    </source>
</reference>
<dbReference type="EMBL" id="REGN01003760">
    <property type="protein sequence ID" value="RNA20903.1"/>
    <property type="molecule type" value="Genomic_DNA"/>
</dbReference>
<name>A0A3M7RBD5_BRAPC</name>
<proteinExistence type="predicted"/>
<accession>A0A3M7RBD5</accession>
<keyword evidence="2" id="KW-1185">Reference proteome</keyword>
<sequence length="78" mass="9011">MLLTRLRFRIRIMKVVCPRHQRHAEERVNNRAYLPGESPIIIKVPSYSRDGPPLLIRCQGRVNQLPDKLGGFLTPPHS</sequence>